<dbReference type="PANTHER" id="PTHR21198">
    <property type="entry name" value="GLUTAMATE RACEMASE"/>
    <property type="match status" value="1"/>
</dbReference>
<dbReference type="EMBL" id="BAAAPL010000001">
    <property type="protein sequence ID" value="GAA1694563.1"/>
    <property type="molecule type" value="Genomic_DNA"/>
</dbReference>
<evidence type="ECO:0000256" key="2">
    <source>
        <dbReference type="ARBA" id="ARBA00023235"/>
    </source>
</evidence>
<evidence type="ECO:0000313" key="3">
    <source>
        <dbReference type="EMBL" id="GAA1694563.1"/>
    </source>
</evidence>
<sequence>MKTIGVLGGMSWESSLEWYRRANEAVRDRLGGYHSARILLDSLDFAEIEQLQAAGDWPATARILAAHAAALETAGADVIVLCTNTMHIVADDIEAAIGIPFLHIADTTATAITAAGIQTVGMLGTAFTMEQDFYRDRLATHGIQTLVPDADDRRTVHEIIYGELVHGVVNPASRERYREVMARLVDGGAEGIILGCTEIELLVSQEDASVPVFPTTALHVEGAVGFALGAAEAADVGGA</sequence>
<gene>
    <name evidence="3" type="ORF">GCM10009808_09560</name>
</gene>
<dbReference type="Pfam" id="PF01177">
    <property type="entry name" value="Asp_Glu_race"/>
    <property type="match status" value="1"/>
</dbReference>
<evidence type="ECO:0000313" key="4">
    <source>
        <dbReference type="Proteomes" id="UP001501690"/>
    </source>
</evidence>
<accession>A0ABP4TYV6</accession>
<dbReference type="Proteomes" id="UP001501690">
    <property type="component" value="Unassembled WGS sequence"/>
</dbReference>
<comment type="caution">
    <text evidence="3">The sequence shown here is derived from an EMBL/GenBank/DDBJ whole genome shotgun (WGS) entry which is preliminary data.</text>
</comment>
<keyword evidence="4" id="KW-1185">Reference proteome</keyword>
<dbReference type="InterPro" id="IPR015942">
    <property type="entry name" value="Asp/Glu/hydantoin_racemase"/>
</dbReference>
<dbReference type="NCBIfam" id="TIGR00035">
    <property type="entry name" value="asp_race"/>
    <property type="match status" value="1"/>
</dbReference>
<keyword evidence="2" id="KW-0413">Isomerase</keyword>
<dbReference type="PANTHER" id="PTHR21198:SF7">
    <property type="entry name" value="ASPARTATE-GLUTAMATE RACEMASE FAMILY"/>
    <property type="match status" value="1"/>
</dbReference>
<dbReference type="PROSITE" id="PS00923">
    <property type="entry name" value="ASP_GLU_RACEMASE_1"/>
    <property type="match status" value="1"/>
</dbReference>
<protein>
    <submittedName>
        <fullName evidence="3">Aspartate/glutamate racemase family protein</fullName>
    </submittedName>
</protein>
<dbReference type="InterPro" id="IPR001920">
    <property type="entry name" value="Asp/Glu_race"/>
</dbReference>
<dbReference type="Gene3D" id="3.40.50.1860">
    <property type="match status" value="2"/>
</dbReference>
<dbReference type="RefSeq" id="WP_344069966.1">
    <property type="nucleotide sequence ID" value="NZ_BAAAPL010000001.1"/>
</dbReference>
<dbReference type="InterPro" id="IPR004380">
    <property type="entry name" value="Asp_race"/>
</dbReference>
<evidence type="ECO:0000256" key="1">
    <source>
        <dbReference type="ARBA" id="ARBA00007847"/>
    </source>
</evidence>
<dbReference type="SUPFAM" id="SSF53681">
    <property type="entry name" value="Aspartate/glutamate racemase"/>
    <property type="match status" value="2"/>
</dbReference>
<name>A0ABP4TYV6_9MICO</name>
<organism evidence="3 4">
    <name type="scientific">Microbacterium sediminicola</name>
    <dbReference type="NCBI Taxonomy" id="415210"/>
    <lineage>
        <taxon>Bacteria</taxon>
        <taxon>Bacillati</taxon>
        <taxon>Actinomycetota</taxon>
        <taxon>Actinomycetes</taxon>
        <taxon>Micrococcales</taxon>
        <taxon>Microbacteriaceae</taxon>
        <taxon>Microbacterium</taxon>
    </lineage>
</organism>
<dbReference type="InterPro" id="IPR018187">
    <property type="entry name" value="Asp/Glu_racemase_AS_1"/>
</dbReference>
<proteinExistence type="inferred from homology"/>
<reference evidence="4" key="1">
    <citation type="journal article" date="2019" name="Int. J. Syst. Evol. Microbiol.">
        <title>The Global Catalogue of Microorganisms (GCM) 10K type strain sequencing project: providing services to taxonomists for standard genome sequencing and annotation.</title>
        <authorList>
            <consortium name="The Broad Institute Genomics Platform"/>
            <consortium name="The Broad Institute Genome Sequencing Center for Infectious Disease"/>
            <person name="Wu L."/>
            <person name="Ma J."/>
        </authorList>
    </citation>
    <scope>NUCLEOTIDE SEQUENCE [LARGE SCALE GENOMIC DNA]</scope>
    <source>
        <strain evidence="4">JCM 15577</strain>
    </source>
</reference>
<comment type="similarity">
    <text evidence="1">Belongs to the aspartate/glutamate racemases family.</text>
</comment>